<organism evidence="21 22">
    <name type="scientific">Eptatretus burgeri</name>
    <name type="common">Inshore hagfish</name>
    <dbReference type="NCBI Taxonomy" id="7764"/>
    <lineage>
        <taxon>Eukaryota</taxon>
        <taxon>Metazoa</taxon>
        <taxon>Chordata</taxon>
        <taxon>Craniata</taxon>
        <taxon>Vertebrata</taxon>
        <taxon>Cyclostomata</taxon>
        <taxon>Myxini</taxon>
        <taxon>Myxiniformes</taxon>
        <taxon>Myxinidae</taxon>
        <taxon>Eptatretinae</taxon>
        <taxon>Eptatretus</taxon>
    </lineage>
</organism>
<evidence type="ECO:0000313" key="21">
    <source>
        <dbReference type="Ensembl" id="ENSEBUP00000027640.1"/>
    </source>
</evidence>
<dbReference type="InterPro" id="IPR001245">
    <property type="entry name" value="Ser-Thr/Tyr_kinase_cat_dom"/>
</dbReference>
<dbReference type="InterPro" id="IPR000719">
    <property type="entry name" value="Prot_kinase_dom"/>
</dbReference>
<feature type="domain" description="Protein kinase" evidence="20">
    <location>
        <begin position="183"/>
        <end position="375"/>
    </location>
</feature>
<dbReference type="PANTHER" id="PTHR23255:SF98">
    <property type="entry name" value="SERINE_THREONINE-PROTEIN KINASE RECEPTOR"/>
    <property type="match status" value="1"/>
</dbReference>
<dbReference type="Pfam" id="PF07714">
    <property type="entry name" value="PK_Tyr_Ser-Thr"/>
    <property type="match status" value="1"/>
</dbReference>
<keyword evidence="10" id="KW-0732">Signal</keyword>
<comment type="similarity">
    <text evidence="4">Belongs to the protein kinase superfamily. TKL Ser/Thr protein kinase family. TGFB receptor subfamily.</text>
</comment>
<keyword evidence="12" id="KW-0418">Kinase</keyword>
<keyword evidence="22" id="KW-1185">Reference proteome</keyword>
<evidence type="ECO:0000256" key="6">
    <source>
        <dbReference type="ARBA" id="ARBA00022527"/>
    </source>
</evidence>
<feature type="transmembrane region" description="Helical" evidence="19">
    <location>
        <begin position="129"/>
        <end position="151"/>
    </location>
</feature>
<evidence type="ECO:0000256" key="5">
    <source>
        <dbReference type="ARBA" id="ARBA00012401"/>
    </source>
</evidence>
<evidence type="ECO:0000313" key="22">
    <source>
        <dbReference type="Proteomes" id="UP000694388"/>
    </source>
</evidence>
<dbReference type="EC" id="2.7.11.30" evidence="5"/>
<feature type="compositionally biased region" description="Low complexity" evidence="18">
    <location>
        <begin position="339"/>
        <end position="349"/>
    </location>
</feature>
<keyword evidence="6" id="KW-0723">Serine/threonine-protein kinase</keyword>
<evidence type="ECO:0000256" key="17">
    <source>
        <dbReference type="ARBA" id="ARBA00023170"/>
    </source>
</evidence>
<evidence type="ECO:0000256" key="1">
    <source>
        <dbReference type="ARBA" id="ARBA00001936"/>
    </source>
</evidence>
<dbReference type="GO" id="GO:0005524">
    <property type="term" value="F:ATP binding"/>
    <property type="evidence" value="ECO:0007669"/>
    <property type="project" value="UniProtKB-KW"/>
</dbReference>
<keyword evidence="17" id="KW-0675">Receptor</keyword>
<keyword evidence="9" id="KW-0479">Metal-binding</keyword>
<evidence type="ECO:0000256" key="4">
    <source>
        <dbReference type="ARBA" id="ARBA00009605"/>
    </source>
</evidence>
<keyword evidence="13" id="KW-0067">ATP-binding</keyword>
<keyword evidence="14" id="KW-0460">Magnesium</keyword>
<dbReference type="Gene3D" id="2.10.60.10">
    <property type="entry name" value="CD59"/>
    <property type="match status" value="1"/>
</dbReference>
<dbReference type="GO" id="GO:0048185">
    <property type="term" value="F:activin binding"/>
    <property type="evidence" value="ECO:0007669"/>
    <property type="project" value="TreeGrafter"/>
</dbReference>
<evidence type="ECO:0000259" key="20">
    <source>
        <dbReference type="PROSITE" id="PS50011"/>
    </source>
</evidence>
<proteinExistence type="inferred from homology"/>
<dbReference type="InterPro" id="IPR011009">
    <property type="entry name" value="Kinase-like_dom_sf"/>
</dbReference>
<dbReference type="AlphaFoldDB" id="A0A8C4RAU9"/>
<dbReference type="FunFam" id="3.30.200.20:FF:000094">
    <property type="entry name" value="Serine/threonine-protein kinase receptor"/>
    <property type="match status" value="1"/>
</dbReference>
<evidence type="ECO:0000256" key="10">
    <source>
        <dbReference type="ARBA" id="ARBA00022729"/>
    </source>
</evidence>
<evidence type="ECO:0000256" key="7">
    <source>
        <dbReference type="ARBA" id="ARBA00022679"/>
    </source>
</evidence>
<feature type="region of interest" description="Disordered" evidence="18">
    <location>
        <begin position="339"/>
        <end position="375"/>
    </location>
</feature>
<evidence type="ECO:0000256" key="8">
    <source>
        <dbReference type="ARBA" id="ARBA00022692"/>
    </source>
</evidence>
<dbReference type="Gene3D" id="1.10.510.10">
    <property type="entry name" value="Transferase(Phosphotransferase) domain 1"/>
    <property type="match status" value="1"/>
</dbReference>
<sequence>MSAIPWIYDVTHFLPSPPVPALAAVGAIVETRKCVYFNGSGAGKMIGGSSLHGSTELCEGDSEKRVHCYSTWRNSSGLVRLERQGCWLDDFNCYDRFVDLYCHCKAFHCFQIFLFLASPPDAPFQVTRVLLSSGVPLLIVSAIIVLLFWFYRQHGMTYLHHAVSTQEDPDATPASPLLGLKPLQLLELRAHGHYGTVWKAQMLNQLVAVKVFPLGNKNSWQNEMDIFSTPGMKHDHLLQFLAGERRGSGLDTELWLITVYHEKGSITDFLKGNVLSWVELCRIAESMARGLSFLHEEGPDLKPAIAHRLVLSNPLVLLNTCWSDEAPILSVDASLSRRTTSTMRPMSRTKPGTKRRTELHEPRRASRATSSTLFR</sequence>
<evidence type="ECO:0000256" key="2">
    <source>
        <dbReference type="ARBA" id="ARBA00001946"/>
    </source>
</evidence>
<reference evidence="21" key="1">
    <citation type="submission" date="2025-08" db="UniProtKB">
        <authorList>
            <consortium name="Ensembl"/>
        </authorList>
    </citation>
    <scope>IDENTIFICATION</scope>
</reference>
<evidence type="ECO:0000256" key="9">
    <source>
        <dbReference type="ARBA" id="ARBA00022723"/>
    </source>
</evidence>
<evidence type="ECO:0000256" key="19">
    <source>
        <dbReference type="SAM" id="Phobius"/>
    </source>
</evidence>
<keyword evidence="8 19" id="KW-0812">Transmembrane</keyword>
<evidence type="ECO:0000256" key="16">
    <source>
        <dbReference type="ARBA" id="ARBA00023136"/>
    </source>
</evidence>
<dbReference type="Gene3D" id="3.30.200.20">
    <property type="entry name" value="Phosphorylase Kinase, domain 1"/>
    <property type="match status" value="1"/>
</dbReference>
<keyword evidence="15 19" id="KW-1133">Transmembrane helix</keyword>
<dbReference type="GO" id="GO:0071363">
    <property type="term" value="P:cellular response to growth factor stimulus"/>
    <property type="evidence" value="ECO:0007669"/>
    <property type="project" value="TreeGrafter"/>
</dbReference>
<evidence type="ECO:0000256" key="3">
    <source>
        <dbReference type="ARBA" id="ARBA00004479"/>
    </source>
</evidence>
<keyword evidence="16 19" id="KW-0472">Membrane</keyword>
<name>A0A8C4RAU9_EPTBU</name>
<dbReference type="InterPro" id="IPR045860">
    <property type="entry name" value="Snake_toxin-like_sf"/>
</dbReference>
<dbReference type="GeneTree" id="ENSGT00940000156210"/>
<dbReference type="Proteomes" id="UP000694388">
    <property type="component" value="Unplaced"/>
</dbReference>
<comment type="cofactor">
    <cofactor evidence="1">
        <name>Mn(2+)</name>
        <dbReference type="ChEBI" id="CHEBI:29035"/>
    </cofactor>
</comment>
<keyword evidence="11" id="KW-0547">Nucleotide-binding</keyword>
<evidence type="ECO:0000256" key="13">
    <source>
        <dbReference type="ARBA" id="ARBA00022840"/>
    </source>
</evidence>
<comment type="cofactor">
    <cofactor evidence="2">
        <name>Mg(2+)</name>
        <dbReference type="ChEBI" id="CHEBI:18420"/>
    </cofactor>
</comment>
<dbReference type="SUPFAM" id="SSF57302">
    <property type="entry name" value="Snake toxin-like"/>
    <property type="match status" value="1"/>
</dbReference>
<evidence type="ECO:0000256" key="11">
    <source>
        <dbReference type="ARBA" id="ARBA00022741"/>
    </source>
</evidence>
<evidence type="ECO:0000256" key="15">
    <source>
        <dbReference type="ARBA" id="ARBA00022989"/>
    </source>
</evidence>
<reference evidence="21" key="2">
    <citation type="submission" date="2025-09" db="UniProtKB">
        <authorList>
            <consortium name="Ensembl"/>
        </authorList>
    </citation>
    <scope>IDENTIFICATION</scope>
</reference>
<accession>A0A8C4RAU9</accession>
<dbReference type="InterPro" id="IPR000333">
    <property type="entry name" value="TGFB_receptor"/>
</dbReference>
<dbReference type="OMA" id="YLNERSI"/>
<dbReference type="GO" id="GO:0048179">
    <property type="term" value="C:activin receptor complex"/>
    <property type="evidence" value="ECO:0007669"/>
    <property type="project" value="TreeGrafter"/>
</dbReference>
<comment type="subcellular location">
    <subcellularLocation>
        <location evidence="3">Membrane</location>
        <topology evidence="3">Single-pass type I membrane protein</topology>
    </subcellularLocation>
</comment>
<dbReference type="PROSITE" id="PS50011">
    <property type="entry name" value="PROTEIN_KINASE_DOM"/>
    <property type="match status" value="1"/>
</dbReference>
<evidence type="ECO:0000256" key="12">
    <source>
        <dbReference type="ARBA" id="ARBA00022777"/>
    </source>
</evidence>
<dbReference type="Ensembl" id="ENSEBUT00000028216.1">
    <property type="protein sequence ID" value="ENSEBUP00000027640.1"/>
    <property type="gene ID" value="ENSEBUG00000016924.1"/>
</dbReference>
<feature type="compositionally biased region" description="Basic and acidic residues" evidence="18">
    <location>
        <begin position="355"/>
        <end position="364"/>
    </location>
</feature>
<dbReference type="GO" id="GO:0017002">
    <property type="term" value="F:activin receptor activity"/>
    <property type="evidence" value="ECO:0007669"/>
    <property type="project" value="TreeGrafter"/>
</dbReference>
<evidence type="ECO:0000256" key="18">
    <source>
        <dbReference type="SAM" id="MobiDB-lite"/>
    </source>
</evidence>
<dbReference type="SMART" id="SM00220">
    <property type="entry name" value="S_TKc"/>
    <property type="match status" value="1"/>
</dbReference>
<keyword evidence="7" id="KW-0808">Transferase</keyword>
<evidence type="ECO:0000256" key="14">
    <source>
        <dbReference type="ARBA" id="ARBA00022842"/>
    </source>
</evidence>
<dbReference type="PANTHER" id="PTHR23255">
    <property type="entry name" value="TRANSFORMING GROWTH FACTOR-BETA RECEPTOR TYPE I AND II"/>
    <property type="match status" value="1"/>
</dbReference>
<protein>
    <recommendedName>
        <fullName evidence="5">receptor protein serine/threonine kinase</fullName>
        <ecNumber evidence="5">2.7.11.30</ecNumber>
    </recommendedName>
</protein>
<dbReference type="SUPFAM" id="SSF56112">
    <property type="entry name" value="Protein kinase-like (PK-like)"/>
    <property type="match status" value="1"/>
</dbReference>